<dbReference type="SUPFAM" id="SSF53790">
    <property type="entry name" value="Tetrapyrrole methylase"/>
    <property type="match status" value="1"/>
</dbReference>
<dbReference type="PANTHER" id="PTHR46111">
    <property type="entry name" value="RIBOSOMAL RNA SMALL SUBUNIT METHYLTRANSFERASE I"/>
    <property type="match status" value="1"/>
</dbReference>
<dbReference type="CDD" id="cd11649">
    <property type="entry name" value="RsmI_like"/>
    <property type="match status" value="1"/>
</dbReference>
<dbReference type="Gene3D" id="3.40.1010.10">
    <property type="entry name" value="Cobalt-precorrin-4 Transmethylase, Domain 1"/>
    <property type="match status" value="1"/>
</dbReference>
<evidence type="ECO:0000256" key="3">
    <source>
        <dbReference type="ARBA" id="ARBA00022603"/>
    </source>
</evidence>
<dbReference type="PIRSF" id="PIRSF005917">
    <property type="entry name" value="MTase_YraL"/>
    <property type="match status" value="1"/>
</dbReference>
<evidence type="ECO:0000256" key="5">
    <source>
        <dbReference type="ARBA" id="ARBA00022691"/>
    </source>
</evidence>
<comment type="caution">
    <text evidence="7">The sequence shown here is derived from an EMBL/GenBank/DDBJ whole genome shotgun (WGS) entry which is preliminary data.</text>
</comment>
<proteinExistence type="predicted"/>
<dbReference type="InterPro" id="IPR014776">
    <property type="entry name" value="4pyrrole_Mease_sub2"/>
</dbReference>
<name>A0ABW3KAS1_9BACT</name>
<dbReference type="GO" id="GO:0032259">
    <property type="term" value="P:methylation"/>
    <property type="evidence" value="ECO:0007669"/>
    <property type="project" value="UniProtKB-KW"/>
</dbReference>
<evidence type="ECO:0000259" key="6">
    <source>
        <dbReference type="Pfam" id="PF00590"/>
    </source>
</evidence>
<dbReference type="Proteomes" id="UP001597112">
    <property type="component" value="Unassembled WGS sequence"/>
</dbReference>
<evidence type="ECO:0000256" key="2">
    <source>
        <dbReference type="ARBA" id="ARBA00022552"/>
    </source>
</evidence>
<dbReference type="Pfam" id="PF00590">
    <property type="entry name" value="TP_methylase"/>
    <property type="match status" value="1"/>
</dbReference>
<dbReference type="RefSeq" id="WP_377583331.1">
    <property type="nucleotide sequence ID" value="NZ_JBHTKA010000008.1"/>
</dbReference>
<dbReference type="InterPro" id="IPR014777">
    <property type="entry name" value="4pyrrole_Mease_sub1"/>
</dbReference>
<gene>
    <name evidence="7" type="ORF">ACFQ21_23600</name>
</gene>
<dbReference type="InterPro" id="IPR000878">
    <property type="entry name" value="4pyrrol_Mease"/>
</dbReference>
<dbReference type="InterPro" id="IPR008189">
    <property type="entry name" value="rRNA_ssu_MeTfrase_I"/>
</dbReference>
<dbReference type="PANTHER" id="PTHR46111:SF2">
    <property type="entry name" value="SAM-DEPENDENT METHYLTRANSFERASE"/>
    <property type="match status" value="1"/>
</dbReference>
<evidence type="ECO:0000256" key="4">
    <source>
        <dbReference type="ARBA" id="ARBA00022679"/>
    </source>
</evidence>
<keyword evidence="3 7" id="KW-0489">Methyltransferase</keyword>
<accession>A0ABW3KAS1</accession>
<dbReference type="EMBL" id="JBHTKA010000008">
    <property type="protein sequence ID" value="MFD1002331.1"/>
    <property type="molecule type" value="Genomic_DNA"/>
</dbReference>
<dbReference type="GO" id="GO:0008168">
    <property type="term" value="F:methyltransferase activity"/>
    <property type="evidence" value="ECO:0007669"/>
    <property type="project" value="UniProtKB-KW"/>
</dbReference>
<protein>
    <submittedName>
        <fullName evidence="7">SAM-dependent methyltransferase</fullName>
    </submittedName>
</protein>
<evidence type="ECO:0000313" key="8">
    <source>
        <dbReference type="Proteomes" id="UP001597112"/>
    </source>
</evidence>
<keyword evidence="5" id="KW-0949">S-adenosyl-L-methionine</keyword>
<reference evidence="8" key="1">
    <citation type="journal article" date="2019" name="Int. J. Syst. Evol. Microbiol.">
        <title>The Global Catalogue of Microorganisms (GCM) 10K type strain sequencing project: providing services to taxonomists for standard genome sequencing and annotation.</title>
        <authorList>
            <consortium name="The Broad Institute Genomics Platform"/>
            <consortium name="The Broad Institute Genome Sequencing Center for Infectious Disease"/>
            <person name="Wu L."/>
            <person name="Ma J."/>
        </authorList>
    </citation>
    <scope>NUCLEOTIDE SEQUENCE [LARGE SCALE GENOMIC DNA]</scope>
    <source>
        <strain evidence="8">CCUG 58938</strain>
    </source>
</reference>
<sequence>MPTGKLYLIPTVIAEETQHAVIPPHIREALPSIQHFLAEDVRTARRYLSSLKVYPSIEPLKFEVLNKDTKPESLKTFFQPITEGKDIGVLSESGCPGVADPGALAVKYAHENDIHVVPLVGPSSLLLALMASGLNGQRFAFHGYLPIDGKDAAAVIRTFEKESHTKNQTQIFIETPYRNNSIMTTLLKNLQDNTLLCVAVNVTGEDERIKTLPVKKWKTMKTEFPKSPAVFLFLAQ</sequence>
<keyword evidence="8" id="KW-1185">Reference proteome</keyword>
<feature type="domain" description="Tetrapyrrole methylase" evidence="6">
    <location>
        <begin position="70"/>
        <end position="214"/>
    </location>
</feature>
<keyword evidence="1" id="KW-0963">Cytoplasm</keyword>
<keyword evidence="2" id="KW-0698">rRNA processing</keyword>
<organism evidence="7 8">
    <name type="scientific">Ohtaekwangia kribbensis</name>
    <dbReference type="NCBI Taxonomy" id="688913"/>
    <lineage>
        <taxon>Bacteria</taxon>
        <taxon>Pseudomonadati</taxon>
        <taxon>Bacteroidota</taxon>
        <taxon>Cytophagia</taxon>
        <taxon>Cytophagales</taxon>
        <taxon>Fulvivirgaceae</taxon>
        <taxon>Ohtaekwangia</taxon>
    </lineage>
</organism>
<evidence type="ECO:0000313" key="7">
    <source>
        <dbReference type="EMBL" id="MFD1002331.1"/>
    </source>
</evidence>
<keyword evidence="4" id="KW-0808">Transferase</keyword>
<dbReference type="Gene3D" id="3.30.950.10">
    <property type="entry name" value="Methyltransferase, Cobalt-precorrin-4 Transmethylase, Domain 2"/>
    <property type="match status" value="1"/>
</dbReference>
<evidence type="ECO:0000256" key="1">
    <source>
        <dbReference type="ARBA" id="ARBA00022490"/>
    </source>
</evidence>
<dbReference type="InterPro" id="IPR035996">
    <property type="entry name" value="4pyrrol_Methylase_sf"/>
</dbReference>